<dbReference type="PANTHER" id="PTHR15160">
    <property type="entry name" value="VON HIPPEL-LINDAU PROTEIN"/>
    <property type="match status" value="1"/>
</dbReference>
<dbReference type="Gene3D" id="2.60.40.780">
    <property type="entry name" value="von Hippel-Lindau disease tumour suppressor, beta domain"/>
    <property type="match status" value="1"/>
</dbReference>
<dbReference type="GO" id="GO:0016567">
    <property type="term" value="P:protein ubiquitination"/>
    <property type="evidence" value="ECO:0000318"/>
    <property type="project" value="GO_Central"/>
</dbReference>
<dbReference type="Pfam" id="PF01847">
    <property type="entry name" value="VHL"/>
    <property type="match status" value="1"/>
</dbReference>
<protein>
    <submittedName>
        <fullName evidence="3">VHL domain-containing protein</fullName>
    </submittedName>
</protein>
<dbReference type="OrthoDB" id="5809766at2759"/>
<feature type="compositionally biased region" description="Basic and acidic residues" evidence="2">
    <location>
        <begin position="1035"/>
        <end position="1046"/>
    </location>
</feature>
<reference evidence="4" key="1">
    <citation type="journal article" date="2008" name="Nat. Genet.">
        <title>The Pristionchus pacificus genome provides a unique perspective on nematode lifestyle and parasitism.</title>
        <authorList>
            <person name="Dieterich C."/>
            <person name="Clifton S.W."/>
            <person name="Schuster L.N."/>
            <person name="Chinwalla A."/>
            <person name="Delehaunty K."/>
            <person name="Dinkelacker I."/>
            <person name="Fulton L."/>
            <person name="Fulton R."/>
            <person name="Godfrey J."/>
            <person name="Minx P."/>
            <person name="Mitreva M."/>
            <person name="Roeseler W."/>
            <person name="Tian H."/>
            <person name="Witte H."/>
            <person name="Yang S.P."/>
            <person name="Wilson R.K."/>
            <person name="Sommer R.J."/>
        </authorList>
    </citation>
    <scope>NUCLEOTIDE SEQUENCE [LARGE SCALE GENOMIC DNA]</scope>
    <source>
        <strain evidence="4">PS312</strain>
    </source>
</reference>
<sequence length="1325" mass="144775">MSALALGRMMRLGGGARAALKVSARRAGHDVAPHNPGPPTTYDHMPIPCMPYAKVHSELQAKFNAMMGFGLGMLALSLACAHKVNLFSTECMRAPGSWFERKLERLMSVEEDQDLIEFNKKFKSHSDKIGLEIVPDLSSSPSLSRKRLRFLNYANGSIVLFWLNYEGRPIPYANIGPKQFIDITTYCGHPWTGRFEDTGDLCSFRLGNGQPNYDRDGHNVYVGSRPVPAFVVDRAAISIYRPRAHSLLQTAIQEVAVLINYDLRTVENLPVPESVKLKPARKTMKIYSDKSKMVALDNSVSNEKSLVEEMRKALGGPPEKLLGALASLGAWADEVIMAVIECVEKPEEGGEKKKKEVRGAIVIEHLLSDGIKRFLTEHVAQLGAEGTARIVRELQTRIEDEKREEASTRIYAHILGHVISGGANVLGYEKLRAVVKETLARSAVGLWKIGVRDASYTLARALVYILLAERDYIEGGAEREGEEWWRSQVMEKEKKLRKDAFFVTLTALVESEKELKEWAKVDLTAAEDGAITGAEGVLTARWILVDTVVCHAPTLAARCEPTVLEQLLRVAVRAHAERAELATLIGRLSSMADLPRSTWTVVISEAVACIQRILGACSESRERLAVDGLTVEIAEEERGRKHRACCGCTAPVASIVRGIAALPRTSVDEATRAFLEPVVVIVEEVLGGAALQQWAVEEGARRHFVRVKKEVKSEGEGGGSSTGRAEWPTEGVQLLRAIKAAVVRERQGETHTALTSLSRCLLLHFGATMDYAARLFADVGHVASRVLVGETSTSALAAMKPSGPAKSIDKLAKSLLKWARAVREEEERDEEKEVELLSEWSRTLLTTATAHGLSTVVLHTMVLMGRERREELLPRVWADKEAAKKMIDDCLSLLLASTAPDETFERNNEEHSTSVVGTPAASVDAHLARVVCLFLLNCTPYLARKISPADLATWERLRAMDADCARLVLERTKPDAIQSLFAALPALIDSFTPTAVTSFKPEEQTDAPSDAEGGKEKEEKEKEKDEKKGGKKGKKEGDKKDTEKTTVKRKREPASDPASTAAALALTRVARLAATAMSERAAVTADDAAAALAAASVCLATAAPAAVRPAAEAAAAAVYELATRCLEVYGEAAAHSGMLAVALAAAATRAPPSMDYERSRAELLQHARLLATAARHCKQGLLKDQVAFGMSEALMELVSLYSQLLGRLLQAAAAHAERQQWSEDDGPSSSKRRRRDQQRTLHAAAKAANAVNDEAHFAKVMPFVLADCLLPLRTAPPALQYPAVLLSQAVDRYGRSFLATCLPPAQRLAYTRMFPTFKEMNRRVV</sequence>
<feature type="region of interest" description="Disordered" evidence="2">
    <location>
        <begin position="997"/>
        <end position="1060"/>
    </location>
</feature>
<dbReference type="Proteomes" id="UP000005239">
    <property type="component" value="Unassembled WGS sequence"/>
</dbReference>
<evidence type="ECO:0000256" key="2">
    <source>
        <dbReference type="SAM" id="MobiDB-lite"/>
    </source>
</evidence>
<gene>
    <name evidence="3" type="primary">WBGene00107248</name>
</gene>
<dbReference type="GO" id="GO:0030891">
    <property type="term" value="C:VCB complex"/>
    <property type="evidence" value="ECO:0000318"/>
    <property type="project" value="GO_Central"/>
</dbReference>
<dbReference type="InterPro" id="IPR024053">
    <property type="entry name" value="VHL_beta_dom"/>
</dbReference>
<evidence type="ECO:0000313" key="4">
    <source>
        <dbReference type="Proteomes" id="UP000005239"/>
    </source>
</evidence>
<accession>A0A8R1UCW7</accession>
<dbReference type="SUPFAM" id="SSF49468">
    <property type="entry name" value="VHL"/>
    <property type="match status" value="1"/>
</dbReference>
<keyword evidence="4" id="KW-1185">Reference proteome</keyword>
<reference evidence="3" key="2">
    <citation type="submission" date="2022-06" db="UniProtKB">
        <authorList>
            <consortium name="EnsemblMetazoa"/>
        </authorList>
    </citation>
    <scope>IDENTIFICATION</scope>
    <source>
        <strain evidence="3">PS312</strain>
    </source>
</reference>
<dbReference type="EnsemblMetazoa" id="PPA17694.1">
    <property type="protein sequence ID" value="PPA17694.1"/>
    <property type="gene ID" value="WBGene00107248"/>
</dbReference>
<evidence type="ECO:0000313" key="3">
    <source>
        <dbReference type="EnsemblMetazoa" id="PPA17694.1"/>
    </source>
</evidence>
<name>A0A2A6C663_PRIPA</name>
<proteinExistence type="inferred from homology"/>
<evidence type="ECO:0000256" key="1">
    <source>
        <dbReference type="ARBA" id="ARBA00010057"/>
    </source>
</evidence>
<comment type="similarity">
    <text evidence="1">Belongs to the VHL family.</text>
</comment>
<accession>A0A2A6C663</accession>
<dbReference type="GO" id="GO:0005634">
    <property type="term" value="C:nucleus"/>
    <property type="evidence" value="ECO:0000318"/>
    <property type="project" value="GO_Central"/>
</dbReference>
<feature type="compositionally biased region" description="Basic and acidic residues" evidence="2">
    <location>
        <begin position="1012"/>
        <end position="1028"/>
    </location>
</feature>
<dbReference type="InterPro" id="IPR036208">
    <property type="entry name" value="VHL_sf"/>
</dbReference>
<dbReference type="InterPro" id="IPR037140">
    <property type="entry name" value="VHL_beta_dom_sf"/>
</dbReference>
<organism evidence="3 4">
    <name type="scientific">Pristionchus pacificus</name>
    <name type="common">Parasitic nematode worm</name>
    <dbReference type="NCBI Taxonomy" id="54126"/>
    <lineage>
        <taxon>Eukaryota</taxon>
        <taxon>Metazoa</taxon>
        <taxon>Ecdysozoa</taxon>
        <taxon>Nematoda</taxon>
        <taxon>Chromadorea</taxon>
        <taxon>Rhabditida</taxon>
        <taxon>Rhabditina</taxon>
        <taxon>Diplogasteromorpha</taxon>
        <taxon>Diplogasteroidea</taxon>
        <taxon>Neodiplogasteridae</taxon>
        <taxon>Pristionchus</taxon>
    </lineage>
</organism>
<dbReference type="FunFam" id="2.60.40.780:FF:000001">
    <property type="entry name" value="von Hippel-Lindau disease tumor suppressor"/>
    <property type="match status" value="1"/>
</dbReference>
<dbReference type="PANTHER" id="PTHR15160:SF1">
    <property type="entry name" value="VON HIPPEL-LINDAU DISEASE TUMOR SUPPRESSOR"/>
    <property type="match status" value="1"/>
</dbReference>
<feature type="region of interest" description="Disordered" evidence="2">
    <location>
        <begin position="1219"/>
        <end position="1238"/>
    </location>
</feature>